<feature type="compositionally biased region" description="Acidic residues" evidence="1">
    <location>
        <begin position="288"/>
        <end position="309"/>
    </location>
</feature>
<evidence type="ECO:0000313" key="3">
    <source>
        <dbReference type="Proteomes" id="UP000434101"/>
    </source>
</evidence>
<dbReference type="Proteomes" id="UP000434101">
    <property type="component" value="Unassembled WGS sequence"/>
</dbReference>
<sequence length="456" mass="48953">MSALDLHAFVRRSRALVDSAPPTSSRETRAWLVDPFLETLGWDVHADSCVTQTTVDDTQLEYVCSVDGVPALFVAVEPFSESLDKSRAVELLETMAWTGIDRAIYTNGRDYLLLAGTTDAERLACQLSSLSEHESTIAHYSRETVGRRLERHSREFVARQLATERSTLVDAIVAELTSVTEQGSTYETEFESAADRFIERLVATFADDGRGQPAAELETTSSSDVAVEFSEPTSVASDSDSEATGTRSVSYQSDSAAENRTQRDVQTPDPDEDTTATSTETDSSATDESGESGDTDVIDENEPDSEDDVSAGSVPADADVDIGTDAGTDQPNDHDADGDEYVVRFFNDRGSIGAIGHSSSARALVGTAEYLFDRGLSGVTVPWSPDDVDDDDDGVRAVLNDSPTHADGSPMADPQQLSNGLYLETGGETEVLAARVEALVSRAGLRAMLTGDWDAE</sequence>
<feature type="compositionally biased region" description="Low complexity" evidence="1">
    <location>
        <begin position="275"/>
        <end position="287"/>
    </location>
</feature>
<dbReference type="RefSeq" id="WP_160066907.1">
    <property type="nucleotide sequence ID" value="NZ_WUYX01000069.1"/>
</dbReference>
<name>A0A6B0VTY0_9EURY</name>
<accession>A0A6B0VTY0</accession>
<proteinExistence type="predicted"/>
<comment type="caution">
    <text evidence="2">The sequence shown here is derived from an EMBL/GenBank/DDBJ whole genome shotgun (WGS) entry which is preliminary data.</text>
</comment>
<feature type="compositionally biased region" description="Polar residues" evidence="1">
    <location>
        <begin position="231"/>
        <end position="259"/>
    </location>
</feature>
<evidence type="ECO:0000313" key="2">
    <source>
        <dbReference type="EMBL" id="MXV63999.1"/>
    </source>
</evidence>
<protein>
    <recommendedName>
        <fullName evidence="4">Type I restriction enzyme R protein N-terminal domain-containing protein</fullName>
    </recommendedName>
</protein>
<dbReference type="EMBL" id="WUYX01000069">
    <property type="protein sequence ID" value="MXV63999.1"/>
    <property type="molecule type" value="Genomic_DNA"/>
</dbReference>
<feature type="region of interest" description="Disordered" evidence="1">
    <location>
        <begin position="212"/>
        <end position="337"/>
    </location>
</feature>
<dbReference type="OrthoDB" id="330911at2157"/>
<evidence type="ECO:0000256" key="1">
    <source>
        <dbReference type="SAM" id="MobiDB-lite"/>
    </source>
</evidence>
<dbReference type="AlphaFoldDB" id="A0A6B0VTY0"/>
<evidence type="ECO:0008006" key="4">
    <source>
        <dbReference type="Google" id="ProtNLM"/>
    </source>
</evidence>
<reference evidence="2 3" key="1">
    <citation type="submission" date="2020-01" db="EMBL/GenBank/DDBJ databases">
        <title>Natronorubrum sp. JWXQ-INN 674 isolated from Inner Mongolia Autonomous Region of China.</title>
        <authorList>
            <person name="Xue Q."/>
        </authorList>
    </citation>
    <scope>NUCLEOTIDE SEQUENCE [LARGE SCALE GENOMIC DNA]</scope>
    <source>
        <strain evidence="2 3">JWXQ-INN-674</strain>
    </source>
</reference>
<organism evidence="2 3">
    <name type="scientific">Natronorubrum halalkaliphilum</name>
    <dbReference type="NCBI Taxonomy" id="2691917"/>
    <lineage>
        <taxon>Archaea</taxon>
        <taxon>Methanobacteriati</taxon>
        <taxon>Methanobacteriota</taxon>
        <taxon>Stenosarchaea group</taxon>
        <taxon>Halobacteria</taxon>
        <taxon>Halobacteriales</taxon>
        <taxon>Natrialbaceae</taxon>
        <taxon>Natronorubrum</taxon>
    </lineage>
</organism>
<gene>
    <name evidence="2" type="ORF">GS429_18410</name>
</gene>
<keyword evidence="3" id="KW-1185">Reference proteome</keyword>